<name>A0AAV3XY87_9GAST</name>
<feature type="region of interest" description="Disordered" evidence="1">
    <location>
        <begin position="476"/>
        <end position="502"/>
    </location>
</feature>
<feature type="region of interest" description="Disordered" evidence="1">
    <location>
        <begin position="366"/>
        <end position="408"/>
    </location>
</feature>
<feature type="compositionally biased region" description="Polar residues" evidence="1">
    <location>
        <begin position="319"/>
        <end position="329"/>
    </location>
</feature>
<organism evidence="3 4">
    <name type="scientific">Plakobranchus ocellatus</name>
    <dbReference type="NCBI Taxonomy" id="259542"/>
    <lineage>
        <taxon>Eukaryota</taxon>
        <taxon>Metazoa</taxon>
        <taxon>Spiralia</taxon>
        <taxon>Lophotrochozoa</taxon>
        <taxon>Mollusca</taxon>
        <taxon>Gastropoda</taxon>
        <taxon>Heterobranchia</taxon>
        <taxon>Euthyneura</taxon>
        <taxon>Panpulmonata</taxon>
        <taxon>Sacoglossa</taxon>
        <taxon>Placobranchoidea</taxon>
        <taxon>Plakobranchidae</taxon>
        <taxon>Plakobranchus</taxon>
    </lineage>
</organism>
<feature type="domain" description="CUE" evidence="2">
    <location>
        <begin position="35"/>
        <end position="78"/>
    </location>
</feature>
<keyword evidence="4" id="KW-1185">Reference proteome</keyword>
<dbReference type="EMBL" id="BLXT01000208">
    <property type="protein sequence ID" value="GFN75086.1"/>
    <property type="molecule type" value="Genomic_DNA"/>
</dbReference>
<feature type="compositionally biased region" description="Basic and acidic residues" evidence="1">
    <location>
        <begin position="638"/>
        <end position="648"/>
    </location>
</feature>
<dbReference type="AlphaFoldDB" id="A0AAV3XY87"/>
<evidence type="ECO:0000313" key="4">
    <source>
        <dbReference type="Proteomes" id="UP000735302"/>
    </source>
</evidence>
<feature type="compositionally biased region" description="Basic residues" evidence="1">
    <location>
        <begin position="1"/>
        <end position="11"/>
    </location>
</feature>
<dbReference type="GO" id="GO:0043130">
    <property type="term" value="F:ubiquitin binding"/>
    <property type="evidence" value="ECO:0007669"/>
    <property type="project" value="InterPro"/>
</dbReference>
<comment type="caution">
    <text evidence="3">The sequence shown here is derived from an EMBL/GenBank/DDBJ whole genome shotgun (WGS) entry which is preliminary data.</text>
</comment>
<dbReference type="SUPFAM" id="SSF46934">
    <property type="entry name" value="UBA-like"/>
    <property type="match status" value="1"/>
</dbReference>
<dbReference type="CDD" id="cd14279">
    <property type="entry name" value="CUE"/>
    <property type="match status" value="1"/>
</dbReference>
<dbReference type="InterPro" id="IPR003892">
    <property type="entry name" value="CUE"/>
</dbReference>
<feature type="compositionally biased region" description="Low complexity" evidence="1">
    <location>
        <begin position="668"/>
        <end position="681"/>
    </location>
</feature>
<feature type="region of interest" description="Disordered" evidence="1">
    <location>
        <begin position="309"/>
        <end position="329"/>
    </location>
</feature>
<evidence type="ECO:0000313" key="3">
    <source>
        <dbReference type="EMBL" id="GFN75086.1"/>
    </source>
</evidence>
<evidence type="ECO:0000256" key="1">
    <source>
        <dbReference type="SAM" id="MobiDB-lite"/>
    </source>
</evidence>
<feature type="compositionally biased region" description="Low complexity" evidence="1">
    <location>
        <begin position="718"/>
        <end position="732"/>
    </location>
</feature>
<feature type="region of interest" description="Disordered" evidence="1">
    <location>
        <begin position="716"/>
        <end position="735"/>
    </location>
</feature>
<feature type="compositionally biased region" description="Low complexity" evidence="1">
    <location>
        <begin position="372"/>
        <end position="389"/>
    </location>
</feature>
<proteinExistence type="predicted"/>
<dbReference type="Gene3D" id="1.10.8.10">
    <property type="entry name" value="DNA helicase RuvA subunit, C-terminal domain"/>
    <property type="match status" value="1"/>
</dbReference>
<feature type="region of interest" description="Disordered" evidence="1">
    <location>
        <begin position="1"/>
        <end position="24"/>
    </location>
</feature>
<feature type="region of interest" description="Disordered" evidence="1">
    <location>
        <begin position="537"/>
        <end position="579"/>
    </location>
</feature>
<dbReference type="PROSITE" id="PS51140">
    <property type="entry name" value="CUE"/>
    <property type="match status" value="1"/>
</dbReference>
<evidence type="ECO:0000259" key="2">
    <source>
        <dbReference type="PROSITE" id="PS51140"/>
    </source>
</evidence>
<reference evidence="3 4" key="1">
    <citation type="journal article" date="2021" name="Elife">
        <title>Chloroplast acquisition without the gene transfer in kleptoplastic sea slugs, Plakobranchus ocellatus.</title>
        <authorList>
            <person name="Maeda T."/>
            <person name="Takahashi S."/>
            <person name="Yoshida T."/>
            <person name="Shimamura S."/>
            <person name="Takaki Y."/>
            <person name="Nagai Y."/>
            <person name="Toyoda A."/>
            <person name="Suzuki Y."/>
            <person name="Arimoto A."/>
            <person name="Ishii H."/>
            <person name="Satoh N."/>
            <person name="Nishiyama T."/>
            <person name="Hasebe M."/>
            <person name="Maruyama T."/>
            <person name="Minagawa J."/>
            <person name="Obokata J."/>
            <person name="Shigenobu S."/>
        </authorList>
    </citation>
    <scope>NUCLEOTIDE SEQUENCE [LARGE SCALE GENOMIC DNA]</scope>
</reference>
<accession>A0AAV3XY87</accession>
<gene>
    <name evidence="3" type="ORF">PoB_000159200</name>
</gene>
<feature type="compositionally biased region" description="Polar residues" evidence="1">
    <location>
        <begin position="613"/>
        <end position="636"/>
    </location>
</feature>
<dbReference type="InterPro" id="IPR009060">
    <property type="entry name" value="UBA-like_sf"/>
</dbReference>
<feature type="region of interest" description="Disordered" evidence="1">
    <location>
        <begin position="605"/>
        <end position="701"/>
    </location>
</feature>
<feature type="compositionally biased region" description="Polar residues" evidence="1">
    <location>
        <begin position="172"/>
        <end position="196"/>
    </location>
</feature>
<feature type="compositionally biased region" description="Basic residues" evidence="1">
    <location>
        <begin position="477"/>
        <end position="486"/>
    </location>
</feature>
<protein>
    <recommendedName>
        <fullName evidence="2">CUE domain-containing protein</fullName>
    </recommendedName>
</protein>
<sequence length="810" mass="89179">MPRNRNTRKRTNALNNAGSDKSELDLNVDGKYQRTENRDLEYLRSMFSDVDAEIIEAVFIECGKDAHQAMDTLIEMCEAKAYPTPQSQNQDNENDLATIACSLLNKQVTPPNSIASASTGQLDNSIHNFKAPVRTENVNVTEPADSLTLLLQNINNEQPKTPTAISDREPQSHSTHTQSSLDPERQSGSVSKSEVNLSPKKETMASLSVYQAQNQSNTLRKQRELSHPFLGMGSEKQPFSESQYLASYFSLPSTEPTVSAEWEEFYNSMSANINDRSRALSEAPPTIDTDKVAKDDHGPSFQLPKKIMSSENEEEQKLSHNAKTTHGNSTLYLNSQISEDTNRLGEIDNLSDKLIDSKHTISNFRKDEENLSSESFSKSSEPISNSSLKNCPSDSSQRKKKDTVSRNFDQNVPTFDAGVASESNFTSGLSANAPTFVPLCISKKDPQQASSFKSHVTMPHVSAAPPQPLVAVATWSKKTKKAKKGANKLSPQSPLLPHNTDEKNRETLYLNRDESDSSGSSSRVSLSFHRGKEKLSFQSAKDPLDPLGFNDLWEDEPGDAEDPKPQRLQKKTKTGVANVSKNNYAFNKLASRKQAAVTRRGLPPWAKDLDSIKGSTPASLSKSGTIVDGSGQNKQPHSVRESNKKPDLCDASVHSSQSSDAFSDDLSVDSFPSSKSSFGLKSPEKLFSAKPSGKESRAPFQNSGIFQSIPKLMKNTTSNPQLLQPQNSLNPQRDPNFFLSHFMEERKPSASLPLQGPSSASLKMDIFKNRLVFRGVKSPAGVVRRYILEKQPVMVILRGLPGSGKTHLAK</sequence>
<dbReference type="Proteomes" id="UP000735302">
    <property type="component" value="Unassembled WGS sequence"/>
</dbReference>
<feature type="region of interest" description="Disordered" evidence="1">
    <location>
        <begin position="158"/>
        <end position="199"/>
    </location>
</feature>